<accession>A0A151M3J3</accession>
<reference evidence="1 2" key="1">
    <citation type="journal article" date="2012" name="Genome Biol.">
        <title>Sequencing three crocodilian genomes to illuminate the evolution of archosaurs and amniotes.</title>
        <authorList>
            <person name="St John J.A."/>
            <person name="Braun E.L."/>
            <person name="Isberg S.R."/>
            <person name="Miles L.G."/>
            <person name="Chong A.Y."/>
            <person name="Gongora J."/>
            <person name="Dalzell P."/>
            <person name="Moran C."/>
            <person name="Bed'hom B."/>
            <person name="Abzhanov A."/>
            <person name="Burgess S.C."/>
            <person name="Cooksey A.M."/>
            <person name="Castoe T.A."/>
            <person name="Crawford N.G."/>
            <person name="Densmore L.D."/>
            <person name="Drew J.C."/>
            <person name="Edwards S.V."/>
            <person name="Faircloth B.C."/>
            <person name="Fujita M.K."/>
            <person name="Greenwold M.J."/>
            <person name="Hoffmann F.G."/>
            <person name="Howard J.M."/>
            <person name="Iguchi T."/>
            <person name="Janes D.E."/>
            <person name="Khan S.Y."/>
            <person name="Kohno S."/>
            <person name="de Koning A.J."/>
            <person name="Lance S.L."/>
            <person name="McCarthy F.M."/>
            <person name="McCormack J.E."/>
            <person name="Merchant M.E."/>
            <person name="Peterson D.G."/>
            <person name="Pollock D.D."/>
            <person name="Pourmand N."/>
            <person name="Raney B.J."/>
            <person name="Roessler K.A."/>
            <person name="Sanford J.R."/>
            <person name="Sawyer R.H."/>
            <person name="Schmidt C.J."/>
            <person name="Triplett E.W."/>
            <person name="Tuberville T.D."/>
            <person name="Venegas-Anaya M."/>
            <person name="Howard J.T."/>
            <person name="Jarvis E.D."/>
            <person name="Guillette L.J.Jr."/>
            <person name="Glenn T.C."/>
            <person name="Green R.E."/>
            <person name="Ray D.A."/>
        </authorList>
    </citation>
    <scope>NUCLEOTIDE SEQUENCE [LARGE SCALE GENOMIC DNA]</scope>
    <source>
        <strain evidence="1">KSC_2009_1</strain>
    </source>
</reference>
<evidence type="ECO:0000313" key="1">
    <source>
        <dbReference type="EMBL" id="KYO19020.1"/>
    </source>
</evidence>
<protein>
    <submittedName>
        <fullName evidence="1">Uncharacterized protein</fullName>
    </submittedName>
</protein>
<sequence length="109" mass="12443">MNTFLVLLSSALNEMTITWKVERNVMASALFGSIYCKDAQIRRVADSLFFHTKNSFWTMGKECPWFARLLCSVLFLLPCKCVNSRDNMKLLSCQMFVTVSDAQIPLFGT</sequence>
<evidence type="ECO:0000313" key="2">
    <source>
        <dbReference type="Proteomes" id="UP000050525"/>
    </source>
</evidence>
<keyword evidence="2" id="KW-1185">Reference proteome</keyword>
<proteinExistence type="predicted"/>
<comment type="caution">
    <text evidence="1">The sequence shown here is derived from an EMBL/GenBank/DDBJ whole genome shotgun (WGS) entry which is preliminary data.</text>
</comment>
<name>A0A151M3J3_ALLMI</name>
<dbReference type="EMBL" id="AKHW03006769">
    <property type="protein sequence ID" value="KYO19020.1"/>
    <property type="molecule type" value="Genomic_DNA"/>
</dbReference>
<gene>
    <name evidence="1" type="ORF">Y1Q_0018971</name>
</gene>
<dbReference type="Proteomes" id="UP000050525">
    <property type="component" value="Unassembled WGS sequence"/>
</dbReference>
<organism evidence="1 2">
    <name type="scientific">Alligator mississippiensis</name>
    <name type="common">American alligator</name>
    <dbReference type="NCBI Taxonomy" id="8496"/>
    <lineage>
        <taxon>Eukaryota</taxon>
        <taxon>Metazoa</taxon>
        <taxon>Chordata</taxon>
        <taxon>Craniata</taxon>
        <taxon>Vertebrata</taxon>
        <taxon>Euteleostomi</taxon>
        <taxon>Archelosauria</taxon>
        <taxon>Archosauria</taxon>
        <taxon>Crocodylia</taxon>
        <taxon>Alligatoridae</taxon>
        <taxon>Alligatorinae</taxon>
        <taxon>Alligator</taxon>
    </lineage>
</organism>
<dbReference type="AlphaFoldDB" id="A0A151M3J3"/>